<evidence type="ECO:0000313" key="4">
    <source>
        <dbReference type="Proteomes" id="UP000001662"/>
    </source>
</evidence>
<dbReference type="SMART" id="SM00267">
    <property type="entry name" value="GGDEF"/>
    <property type="match status" value="1"/>
</dbReference>
<reference evidence="3" key="1">
    <citation type="submission" date="2010-07" db="EMBL/GenBank/DDBJ databases">
        <title>Complete sequence of Clostridium saccharolyticum WM1.</title>
        <authorList>
            <consortium name="US DOE Joint Genome Institute"/>
            <person name="Lucas S."/>
            <person name="Copeland A."/>
            <person name="Lapidus A."/>
            <person name="Cheng J.-F."/>
            <person name="Bruce D."/>
            <person name="Goodwin L."/>
            <person name="Pitluck S."/>
            <person name="Chertkov O."/>
            <person name="Detter J.C."/>
            <person name="Han C."/>
            <person name="Tapia R."/>
            <person name="Land M."/>
            <person name="Hauser L."/>
            <person name="Chang Y.-J."/>
            <person name="Jeffries C."/>
            <person name="Kyrpides N."/>
            <person name="Ivanova N."/>
            <person name="Mikhailova N."/>
            <person name="Mouttaki H."/>
            <person name="Lin L."/>
            <person name="Zhou J."/>
            <person name="Hemme C.L."/>
            <person name="Woyke T."/>
        </authorList>
    </citation>
    <scope>NUCLEOTIDE SEQUENCE [LARGE SCALE GENOMIC DNA]</scope>
    <source>
        <strain evidence="3">WM1</strain>
    </source>
</reference>
<dbReference type="GO" id="GO:1902201">
    <property type="term" value="P:negative regulation of bacterial-type flagellum-dependent cell motility"/>
    <property type="evidence" value="ECO:0007669"/>
    <property type="project" value="TreeGrafter"/>
</dbReference>
<dbReference type="Pfam" id="PF00990">
    <property type="entry name" value="GGDEF"/>
    <property type="match status" value="1"/>
</dbReference>
<dbReference type="FunFam" id="3.30.70.270:FF:000001">
    <property type="entry name" value="Diguanylate cyclase domain protein"/>
    <property type="match status" value="1"/>
</dbReference>
<dbReference type="SUPFAM" id="SSF55073">
    <property type="entry name" value="Nucleotide cyclase"/>
    <property type="match status" value="1"/>
</dbReference>
<dbReference type="PROSITE" id="PS50887">
    <property type="entry name" value="GGDEF"/>
    <property type="match status" value="1"/>
</dbReference>
<dbReference type="GO" id="GO:0052621">
    <property type="term" value="F:diguanylate cyclase activity"/>
    <property type="evidence" value="ECO:0007669"/>
    <property type="project" value="TreeGrafter"/>
</dbReference>
<keyword evidence="1" id="KW-0812">Transmembrane</keyword>
<keyword evidence="1" id="KW-1133">Transmembrane helix</keyword>
<dbReference type="InterPro" id="IPR029787">
    <property type="entry name" value="Nucleotide_cyclase"/>
</dbReference>
<proteinExistence type="predicted"/>
<dbReference type="Pfam" id="PF16927">
    <property type="entry name" value="HisKA_7TM"/>
    <property type="match status" value="1"/>
</dbReference>
<evidence type="ECO:0000259" key="2">
    <source>
        <dbReference type="PROSITE" id="PS50887"/>
    </source>
</evidence>
<dbReference type="InterPro" id="IPR043128">
    <property type="entry name" value="Rev_trsase/Diguanyl_cyclase"/>
</dbReference>
<feature type="transmembrane region" description="Helical" evidence="1">
    <location>
        <begin position="6"/>
        <end position="25"/>
    </location>
</feature>
<dbReference type="InterPro" id="IPR000160">
    <property type="entry name" value="GGDEF_dom"/>
</dbReference>
<dbReference type="Proteomes" id="UP000001662">
    <property type="component" value="Chromosome"/>
</dbReference>
<evidence type="ECO:0000313" key="3">
    <source>
        <dbReference type="EMBL" id="ADL04387.1"/>
    </source>
</evidence>
<feature type="transmembrane region" description="Helical" evidence="1">
    <location>
        <begin position="97"/>
        <end position="123"/>
    </location>
</feature>
<dbReference type="NCBIfam" id="TIGR00254">
    <property type="entry name" value="GGDEF"/>
    <property type="match status" value="1"/>
</dbReference>
<dbReference type="InterPro" id="IPR050469">
    <property type="entry name" value="Diguanylate_Cyclase"/>
</dbReference>
<feature type="transmembrane region" description="Helical" evidence="1">
    <location>
        <begin position="32"/>
        <end position="52"/>
    </location>
</feature>
<dbReference type="GO" id="GO:0043709">
    <property type="term" value="P:cell adhesion involved in single-species biofilm formation"/>
    <property type="evidence" value="ECO:0007669"/>
    <property type="project" value="TreeGrafter"/>
</dbReference>
<feature type="transmembrane region" description="Helical" evidence="1">
    <location>
        <begin position="177"/>
        <end position="197"/>
    </location>
</feature>
<gene>
    <name evidence="3" type="ordered locus">Closa_1804</name>
</gene>
<dbReference type="EMBL" id="CP002109">
    <property type="protein sequence ID" value="ADL04387.1"/>
    <property type="molecule type" value="Genomic_DNA"/>
</dbReference>
<dbReference type="Gene3D" id="3.30.70.270">
    <property type="match status" value="1"/>
</dbReference>
<dbReference type="STRING" id="610130.Closa_1804"/>
<keyword evidence="1" id="KW-0472">Membrane</keyword>
<accession>D9QZD6</accession>
<dbReference type="RefSeq" id="WP_013272476.1">
    <property type="nucleotide sequence ID" value="NC_014376.1"/>
</dbReference>
<dbReference type="AlphaFoldDB" id="D9QZD6"/>
<feature type="domain" description="GGDEF" evidence="2">
    <location>
        <begin position="360"/>
        <end position="482"/>
    </location>
</feature>
<feature type="transmembrane region" description="Helical" evidence="1">
    <location>
        <begin position="209"/>
        <end position="231"/>
    </location>
</feature>
<dbReference type="HOGENOM" id="CLU_025182_2_0_9"/>
<dbReference type="PANTHER" id="PTHR45138">
    <property type="entry name" value="REGULATORY COMPONENTS OF SENSORY TRANSDUCTION SYSTEM"/>
    <property type="match status" value="1"/>
</dbReference>
<dbReference type="PaxDb" id="610130-Closa_1804"/>
<dbReference type="InterPro" id="IPR031621">
    <property type="entry name" value="HisKA_7TM"/>
</dbReference>
<protein>
    <submittedName>
        <fullName evidence="3">Diguanylate cyclase</fullName>
    </submittedName>
</protein>
<feature type="transmembrane region" description="Helical" evidence="1">
    <location>
        <begin position="64"/>
        <end position="85"/>
    </location>
</feature>
<dbReference type="PANTHER" id="PTHR45138:SF9">
    <property type="entry name" value="DIGUANYLATE CYCLASE DGCM-RELATED"/>
    <property type="match status" value="1"/>
</dbReference>
<keyword evidence="4" id="KW-1185">Reference proteome</keyword>
<feature type="transmembrane region" description="Helical" evidence="1">
    <location>
        <begin position="143"/>
        <end position="165"/>
    </location>
</feature>
<organism evidence="3 4">
    <name type="scientific">Lacrimispora saccharolytica (strain ATCC 35040 / DSM 2544 / NRCC 2533 / WM1)</name>
    <name type="common">Clostridium saccharolyticum</name>
    <dbReference type="NCBI Taxonomy" id="610130"/>
    <lineage>
        <taxon>Bacteria</taxon>
        <taxon>Bacillati</taxon>
        <taxon>Bacillota</taxon>
        <taxon>Clostridia</taxon>
        <taxon>Lachnospirales</taxon>
        <taxon>Lachnospiraceae</taxon>
        <taxon>Lacrimispora</taxon>
    </lineage>
</organism>
<dbReference type="OrthoDB" id="9781069at2"/>
<dbReference type="GO" id="GO:0005886">
    <property type="term" value="C:plasma membrane"/>
    <property type="evidence" value="ECO:0007669"/>
    <property type="project" value="TreeGrafter"/>
</dbReference>
<dbReference type="CDD" id="cd01949">
    <property type="entry name" value="GGDEF"/>
    <property type="match status" value="1"/>
</dbReference>
<evidence type="ECO:0000256" key="1">
    <source>
        <dbReference type="SAM" id="Phobius"/>
    </source>
</evidence>
<dbReference type="eggNOG" id="COG3706">
    <property type="taxonomic scope" value="Bacteria"/>
</dbReference>
<name>D9QZD6_LACSW</name>
<sequence length="482" mass="55417">MINVLLSILLIISSTLLGNLVLYGIRKKKIPGVFFFSLLMTAMIIHSVGYAFELLSNTLDQMYFWIRIEYLGAAFYPFLIMLFAREYADEKQFANKYMLTLMLTVGLITLILVNTNSYHWLYYSSVGIDSSPGFPILASKKGMWYYVQVFCLCFAIFYSIIIFSIKVKITRGDYRKKVIFMLVGVSIPMVTLIIYMLGLGPVYIDLLPFSYFFMSTFIIIGLLRYDILFLAPVTHEMVFNSIEEAVLVVDKDELLVNFNNASKRFFPSLAKIKVGNSIHMIQELKGYDFSSKQPVYQIHDKVLRFKVIHIKSGKVCIYVVDDITESERVKKQLEILATEDALTGLSNRRYFMEKVETRTEQGIFVIIDLDHFKSVNDTFGHVEGDRVLKAFGESLKETFAPQTVCRYGGEEFAVFMNGLTMEEAFQQVEAMREKTAYMNFARKVTFSAGMAECRNCNVSEALIIADRKLYEAKKNGRNQTRY</sequence>
<dbReference type="KEGG" id="csh:Closa_1804"/>